<name>A0A1Z4JAJ8_LEPBY</name>
<keyword evidence="2" id="KW-1185">Reference proteome</keyword>
<sequence length="276" mass="30831">MLAKILFLVGSLVAIALIALLIIQAKNNAEIAQIWQTLEPKIPAVEPFSQDLIADQPEPVQRYFLHAIAPGTPLANAVYLTMKGTIRLAPNQDWMPLQAEEQLSTTGFVWQANARQGIIQMQGADYYTASTGRMRFSLWGVIPVVNAQSPDLMRSAIGRSVGELFWLPSALLPQRGVSWQVINDNTIQASLTLDNEPITLTFVIDSQGRLLKSSFLRWGDQTEDKQYAKIPFGGEYQAEQTFGGYTIPSQMGAGWWIGSDRYFEFFRVTLEQAVFQ</sequence>
<dbReference type="Proteomes" id="UP000217895">
    <property type="component" value="Chromosome"/>
</dbReference>
<protein>
    <submittedName>
        <fullName evidence="1">Uncharacterized protein</fullName>
    </submittedName>
</protein>
<evidence type="ECO:0000313" key="1">
    <source>
        <dbReference type="EMBL" id="BAY53751.1"/>
    </source>
</evidence>
<evidence type="ECO:0000313" key="2">
    <source>
        <dbReference type="Proteomes" id="UP000217895"/>
    </source>
</evidence>
<reference evidence="1 2" key="1">
    <citation type="submission" date="2017-06" db="EMBL/GenBank/DDBJ databases">
        <title>Genome sequencing of cyanobaciteial culture collection at National Institute for Environmental Studies (NIES).</title>
        <authorList>
            <person name="Hirose Y."/>
            <person name="Shimura Y."/>
            <person name="Fujisawa T."/>
            <person name="Nakamura Y."/>
            <person name="Kawachi M."/>
        </authorList>
    </citation>
    <scope>NUCLEOTIDE SEQUENCE [LARGE SCALE GENOMIC DNA]</scope>
    <source>
        <strain evidence="1 2">NIES-2135</strain>
    </source>
</reference>
<dbReference type="InterPro" id="IPR054213">
    <property type="entry name" value="DUF6920"/>
</dbReference>
<gene>
    <name evidence="1" type="ORF">NIES2135_05620</name>
</gene>
<dbReference type="Pfam" id="PF21900">
    <property type="entry name" value="DUF6920"/>
    <property type="match status" value="1"/>
</dbReference>
<proteinExistence type="predicted"/>
<dbReference type="EMBL" id="AP018203">
    <property type="protein sequence ID" value="BAY53751.1"/>
    <property type="molecule type" value="Genomic_DNA"/>
</dbReference>
<accession>A0A1Z4JAJ8</accession>
<dbReference type="AlphaFoldDB" id="A0A1Z4JAJ8"/>
<organism evidence="1 2">
    <name type="scientific">Leptolyngbya boryana NIES-2135</name>
    <dbReference type="NCBI Taxonomy" id="1973484"/>
    <lineage>
        <taxon>Bacteria</taxon>
        <taxon>Bacillati</taxon>
        <taxon>Cyanobacteriota</taxon>
        <taxon>Cyanophyceae</taxon>
        <taxon>Leptolyngbyales</taxon>
        <taxon>Leptolyngbyaceae</taxon>
        <taxon>Leptolyngbya group</taxon>
        <taxon>Leptolyngbya</taxon>
    </lineage>
</organism>